<keyword evidence="3" id="KW-1185">Reference proteome</keyword>
<dbReference type="PANTHER" id="PTHR46741:SF2">
    <property type="entry name" value="RIBOSOMAL PROTEIN L34AE"/>
    <property type="match status" value="1"/>
</dbReference>
<evidence type="ECO:0000313" key="3">
    <source>
        <dbReference type="Proteomes" id="UP000222542"/>
    </source>
</evidence>
<gene>
    <name evidence="2" type="ORF">T459_12187</name>
</gene>
<keyword evidence="1" id="KW-0175">Coiled coil</keyword>
<dbReference type="PANTHER" id="PTHR46741">
    <property type="entry name" value="OS09G0413600 PROTEIN"/>
    <property type="match status" value="1"/>
</dbReference>
<sequence>MLAEILEESIRIFWRFIRADKDCYSVMAKGQKGIHPTEVQEQEESELLLEIRKNLEKKEKKLQDVLKSGNCIL</sequence>
<evidence type="ECO:0000256" key="1">
    <source>
        <dbReference type="SAM" id="Coils"/>
    </source>
</evidence>
<reference evidence="2 3" key="1">
    <citation type="journal article" date="2014" name="Nat. Genet.">
        <title>Genome sequence of the hot pepper provides insights into the evolution of pungency in Capsicum species.</title>
        <authorList>
            <person name="Kim S."/>
            <person name="Park M."/>
            <person name="Yeom S.I."/>
            <person name="Kim Y.M."/>
            <person name="Lee J.M."/>
            <person name="Lee H.A."/>
            <person name="Seo E."/>
            <person name="Choi J."/>
            <person name="Cheong K."/>
            <person name="Kim K.T."/>
            <person name="Jung K."/>
            <person name="Lee G.W."/>
            <person name="Oh S.K."/>
            <person name="Bae C."/>
            <person name="Kim S.B."/>
            <person name="Lee H.Y."/>
            <person name="Kim S.Y."/>
            <person name="Kim M.S."/>
            <person name="Kang B.C."/>
            <person name="Jo Y.D."/>
            <person name="Yang H.B."/>
            <person name="Jeong H.J."/>
            <person name="Kang W.H."/>
            <person name="Kwon J.K."/>
            <person name="Shin C."/>
            <person name="Lim J.Y."/>
            <person name="Park J.H."/>
            <person name="Huh J.H."/>
            <person name="Kim J.S."/>
            <person name="Kim B.D."/>
            <person name="Cohen O."/>
            <person name="Paran I."/>
            <person name="Suh M.C."/>
            <person name="Lee S.B."/>
            <person name="Kim Y.K."/>
            <person name="Shin Y."/>
            <person name="Noh S.J."/>
            <person name="Park J."/>
            <person name="Seo Y.S."/>
            <person name="Kwon S.Y."/>
            <person name="Kim H.A."/>
            <person name="Park J.M."/>
            <person name="Kim H.J."/>
            <person name="Choi S.B."/>
            <person name="Bosland P.W."/>
            <person name="Reeves G."/>
            <person name="Jo S.H."/>
            <person name="Lee B.W."/>
            <person name="Cho H.T."/>
            <person name="Choi H.S."/>
            <person name="Lee M.S."/>
            <person name="Yu Y."/>
            <person name="Do Choi Y."/>
            <person name="Park B.S."/>
            <person name="van Deynze A."/>
            <person name="Ashrafi H."/>
            <person name="Hill T."/>
            <person name="Kim W.T."/>
            <person name="Pai H.S."/>
            <person name="Ahn H.K."/>
            <person name="Yeam I."/>
            <person name="Giovannoni J.J."/>
            <person name="Rose J.K."/>
            <person name="Sorensen I."/>
            <person name="Lee S.J."/>
            <person name="Kim R.W."/>
            <person name="Choi I.Y."/>
            <person name="Choi B.S."/>
            <person name="Lim J.S."/>
            <person name="Lee Y.H."/>
            <person name="Choi D."/>
        </authorList>
    </citation>
    <scope>NUCLEOTIDE SEQUENCE [LARGE SCALE GENOMIC DNA]</scope>
    <source>
        <strain evidence="3">cv. CM334</strain>
    </source>
</reference>
<protein>
    <submittedName>
        <fullName evidence="2">Uncharacterized protein</fullName>
    </submittedName>
</protein>
<dbReference type="Proteomes" id="UP000222542">
    <property type="component" value="Unassembled WGS sequence"/>
</dbReference>
<dbReference type="STRING" id="4072.A0A2G2ZP82"/>
<accession>A0A2G2ZP82</accession>
<dbReference type="Pfam" id="PF07891">
    <property type="entry name" value="DUF1666"/>
    <property type="match status" value="1"/>
</dbReference>
<dbReference type="InterPro" id="IPR012870">
    <property type="entry name" value="DUF1666"/>
</dbReference>
<organism evidence="2 3">
    <name type="scientific">Capsicum annuum</name>
    <name type="common">Capsicum pepper</name>
    <dbReference type="NCBI Taxonomy" id="4072"/>
    <lineage>
        <taxon>Eukaryota</taxon>
        <taxon>Viridiplantae</taxon>
        <taxon>Streptophyta</taxon>
        <taxon>Embryophyta</taxon>
        <taxon>Tracheophyta</taxon>
        <taxon>Spermatophyta</taxon>
        <taxon>Magnoliopsida</taxon>
        <taxon>eudicotyledons</taxon>
        <taxon>Gunneridae</taxon>
        <taxon>Pentapetalae</taxon>
        <taxon>asterids</taxon>
        <taxon>lamiids</taxon>
        <taxon>Solanales</taxon>
        <taxon>Solanaceae</taxon>
        <taxon>Solanoideae</taxon>
        <taxon>Capsiceae</taxon>
        <taxon>Capsicum</taxon>
    </lineage>
</organism>
<name>A0A2G2ZP82_CAPAN</name>
<dbReference type="EMBL" id="AYRZ02000004">
    <property type="protein sequence ID" value="PHT83744.1"/>
    <property type="molecule type" value="Genomic_DNA"/>
</dbReference>
<dbReference type="Gramene" id="PHT83744">
    <property type="protein sequence ID" value="PHT83744"/>
    <property type="gene ID" value="T459_12187"/>
</dbReference>
<dbReference type="AlphaFoldDB" id="A0A2G2ZP82"/>
<reference evidence="2 3" key="2">
    <citation type="journal article" date="2017" name="Genome Biol.">
        <title>New reference genome sequences of hot pepper reveal the massive evolution of plant disease-resistance genes by retroduplication.</title>
        <authorList>
            <person name="Kim S."/>
            <person name="Park J."/>
            <person name="Yeom S.I."/>
            <person name="Kim Y.M."/>
            <person name="Seo E."/>
            <person name="Kim K.T."/>
            <person name="Kim M.S."/>
            <person name="Lee J.M."/>
            <person name="Cheong K."/>
            <person name="Shin H.S."/>
            <person name="Kim S.B."/>
            <person name="Han K."/>
            <person name="Lee J."/>
            <person name="Park M."/>
            <person name="Lee H.A."/>
            <person name="Lee H.Y."/>
            <person name="Lee Y."/>
            <person name="Oh S."/>
            <person name="Lee J.H."/>
            <person name="Choi E."/>
            <person name="Choi E."/>
            <person name="Lee S.E."/>
            <person name="Jeon J."/>
            <person name="Kim H."/>
            <person name="Choi G."/>
            <person name="Song H."/>
            <person name="Lee J."/>
            <person name="Lee S.C."/>
            <person name="Kwon J.K."/>
            <person name="Lee H.Y."/>
            <person name="Koo N."/>
            <person name="Hong Y."/>
            <person name="Kim R.W."/>
            <person name="Kang W.H."/>
            <person name="Huh J.H."/>
            <person name="Kang B.C."/>
            <person name="Yang T.J."/>
            <person name="Lee Y.H."/>
            <person name="Bennetzen J.L."/>
            <person name="Choi D."/>
        </authorList>
    </citation>
    <scope>NUCLEOTIDE SEQUENCE [LARGE SCALE GENOMIC DNA]</scope>
    <source>
        <strain evidence="3">cv. CM334</strain>
    </source>
</reference>
<evidence type="ECO:0000313" key="2">
    <source>
        <dbReference type="EMBL" id="PHT83744.1"/>
    </source>
</evidence>
<proteinExistence type="predicted"/>
<feature type="coiled-coil region" evidence="1">
    <location>
        <begin position="41"/>
        <end position="68"/>
    </location>
</feature>
<comment type="caution">
    <text evidence="2">The sequence shown here is derived from an EMBL/GenBank/DDBJ whole genome shotgun (WGS) entry which is preliminary data.</text>
</comment>